<evidence type="ECO:0000256" key="4">
    <source>
        <dbReference type="ARBA" id="ARBA00022692"/>
    </source>
</evidence>
<keyword evidence="5 7" id="KW-1133">Transmembrane helix</keyword>
<dbReference type="InterPro" id="IPR036259">
    <property type="entry name" value="MFS_trans_sf"/>
</dbReference>
<organism evidence="9 10">
    <name type="scientific">Bifidobacterium asteroides</name>
    <dbReference type="NCBI Taxonomy" id="1684"/>
    <lineage>
        <taxon>Bacteria</taxon>
        <taxon>Bacillati</taxon>
        <taxon>Actinomycetota</taxon>
        <taxon>Actinomycetes</taxon>
        <taxon>Bifidobacteriales</taxon>
        <taxon>Bifidobacteriaceae</taxon>
        <taxon>Bifidobacterium</taxon>
    </lineage>
</organism>
<feature type="transmembrane region" description="Helical" evidence="7">
    <location>
        <begin position="360"/>
        <end position="383"/>
    </location>
</feature>
<dbReference type="AlphaFoldDB" id="A0A2N3RCM4"/>
<keyword evidence="4 7" id="KW-0812">Transmembrane</keyword>
<dbReference type="PANTHER" id="PTHR23517">
    <property type="entry name" value="RESISTANCE PROTEIN MDTM, PUTATIVE-RELATED-RELATED"/>
    <property type="match status" value="1"/>
</dbReference>
<dbReference type="Pfam" id="PF07690">
    <property type="entry name" value="MFS_1"/>
    <property type="match status" value="1"/>
</dbReference>
<dbReference type="EMBL" id="PCHJ01000007">
    <property type="protein sequence ID" value="PKV10241.1"/>
    <property type="molecule type" value="Genomic_DNA"/>
</dbReference>
<protein>
    <submittedName>
        <fullName evidence="9">MFS superfamily transporter</fullName>
    </submittedName>
</protein>
<feature type="domain" description="Major facilitator superfamily (MFS) profile" evidence="8">
    <location>
        <begin position="2"/>
        <end position="419"/>
    </location>
</feature>
<dbReference type="Gene3D" id="1.20.1250.20">
    <property type="entry name" value="MFS general substrate transporter like domains"/>
    <property type="match status" value="2"/>
</dbReference>
<dbReference type="InterPro" id="IPR050171">
    <property type="entry name" value="MFS_Transporters"/>
</dbReference>
<accession>A0A2N3RCM4</accession>
<feature type="transmembrane region" description="Helical" evidence="7">
    <location>
        <begin position="301"/>
        <end position="319"/>
    </location>
</feature>
<comment type="subcellular location">
    <subcellularLocation>
        <location evidence="1">Cell membrane</location>
        <topology evidence="1">Multi-pass membrane protein</topology>
    </subcellularLocation>
</comment>
<name>A0A2N3RCM4_9BIFI</name>
<feature type="transmembrane region" description="Helical" evidence="7">
    <location>
        <begin position="325"/>
        <end position="348"/>
    </location>
</feature>
<feature type="transmembrane region" description="Helical" evidence="7">
    <location>
        <begin position="106"/>
        <end position="127"/>
    </location>
</feature>
<keyword evidence="6 7" id="KW-0472">Membrane</keyword>
<feature type="transmembrane region" description="Helical" evidence="7">
    <location>
        <begin position="395"/>
        <end position="416"/>
    </location>
</feature>
<evidence type="ECO:0000256" key="1">
    <source>
        <dbReference type="ARBA" id="ARBA00004651"/>
    </source>
</evidence>
<dbReference type="PANTHER" id="PTHR23517:SF3">
    <property type="entry name" value="INTEGRAL MEMBRANE TRANSPORT PROTEIN"/>
    <property type="match status" value="1"/>
</dbReference>
<reference evidence="9 10" key="1">
    <citation type="submission" date="2017-10" db="EMBL/GenBank/DDBJ databases">
        <title>Bifidobacterium genomics.</title>
        <authorList>
            <person name="Lugli G.A."/>
            <person name="Milani C."/>
            <person name="Mancabelli L."/>
        </authorList>
    </citation>
    <scope>NUCLEOTIDE SEQUENCE [LARGE SCALE GENOMIC DNA]</scope>
    <source>
        <strain evidence="9 10">1460B</strain>
    </source>
</reference>
<evidence type="ECO:0000259" key="8">
    <source>
        <dbReference type="PROSITE" id="PS50850"/>
    </source>
</evidence>
<dbReference type="SUPFAM" id="SSF103473">
    <property type="entry name" value="MFS general substrate transporter"/>
    <property type="match status" value="1"/>
</dbReference>
<dbReference type="CDD" id="cd06174">
    <property type="entry name" value="MFS"/>
    <property type="match status" value="1"/>
</dbReference>
<gene>
    <name evidence="9" type="ORF">CQR44_0206</name>
</gene>
<evidence type="ECO:0000256" key="5">
    <source>
        <dbReference type="ARBA" id="ARBA00022989"/>
    </source>
</evidence>
<proteinExistence type="predicted"/>
<feature type="transmembrane region" description="Helical" evidence="7">
    <location>
        <begin position="174"/>
        <end position="195"/>
    </location>
</feature>
<dbReference type="RefSeq" id="WP_101431898.1">
    <property type="nucleotide sequence ID" value="NZ_PCHJ01000007.1"/>
</dbReference>
<evidence type="ECO:0000256" key="3">
    <source>
        <dbReference type="ARBA" id="ARBA00022475"/>
    </source>
</evidence>
<keyword evidence="2" id="KW-0813">Transport</keyword>
<feature type="transmembrane region" description="Helical" evidence="7">
    <location>
        <begin position="82"/>
        <end position="100"/>
    </location>
</feature>
<evidence type="ECO:0000256" key="2">
    <source>
        <dbReference type="ARBA" id="ARBA00022448"/>
    </source>
</evidence>
<dbReference type="GO" id="GO:0022857">
    <property type="term" value="F:transmembrane transporter activity"/>
    <property type="evidence" value="ECO:0007669"/>
    <property type="project" value="InterPro"/>
</dbReference>
<sequence>MKWLLDYLGMSRKQFGIFIVITLSTCIYWFSSIKSVIYEPFRQALGVSNAQLGFLLGLIGFVQIFGYALLGWLQDLLPIRKLIAVDLWGYGIFALILGLVPHLPYWFLVLAFAAFGFFGDAIYWPTIQKSTKSLATERTQAAAFSTQECIRSAIGLVLNACTLGLFTLGGSQIFGARIAMCTYPVCMMLFSFVVLRFIPKDFLHEQAGTVKGKAPKSNGAAMVLQAMKLPIVWTTGFGAAATYLIYVAANTYFLPFVQASFKLSDAAAGLFGIVNSGLMGLIAAALSGVLATKRFKTTPQWMALLYVIVCVISILVIFTPRSSAWMIPVVVLCCLVTFICVALRAVYYAPIGEYGVDSEISATAMSIASFIGYCPSFFAYMLFGAIIDNFDTQKAYNLIFGMLAIFSILGILVCMVGNRVILRKRHAESHDVSAQA</sequence>
<comment type="caution">
    <text evidence="9">The sequence shown here is derived from an EMBL/GenBank/DDBJ whole genome shotgun (WGS) entry which is preliminary data.</text>
</comment>
<evidence type="ECO:0000256" key="7">
    <source>
        <dbReference type="SAM" id="Phobius"/>
    </source>
</evidence>
<dbReference type="GO" id="GO:0005886">
    <property type="term" value="C:plasma membrane"/>
    <property type="evidence" value="ECO:0007669"/>
    <property type="project" value="UniProtKB-SubCell"/>
</dbReference>
<dbReference type="PROSITE" id="PS50850">
    <property type="entry name" value="MFS"/>
    <property type="match status" value="1"/>
</dbReference>
<dbReference type="InterPro" id="IPR011701">
    <property type="entry name" value="MFS"/>
</dbReference>
<evidence type="ECO:0000256" key="6">
    <source>
        <dbReference type="ARBA" id="ARBA00023136"/>
    </source>
</evidence>
<dbReference type="InterPro" id="IPR020846">
    <property type="entry name" value="MFS_dom"/>
</dbReference>
<feature type="transmembrane region" description="Helical" evidence="7">
    <location>
        <begin position="231"/>
        <end position="254"/>
    </location>
</feature>
<feature type="transmembrane region" description="Helical" evidence="7">
    <location>
        <begin position="50"/>
        <end position="70"/>
    </location>
</feature>
<evidence type="ECO:0000313" key="10">
    <source>
        <dbReference type="Proteomes" id="UP000233731"/>
    </source>
</evidence>
<feature type="transmembrane region" description="Helical" evidence="7">
    <location>
        <begin position="266"/>
        <end position="289"/>
    </location>
</feature>
<feature type="transmembrane region" description="Helical" evidence="7">
    <location>
        <begin position="12"/>
        <end position="30"/>
    </location>
</feature>
<evidence type="ECO:0000313" key="9">
    <source>
        <dbReference type="EMBL" id="PKV10241.1"/>
    </source>
</evidence>
<keyword evidence="3" id="KW-1003">Cell membrane</keyword>
<dbReference type="Proteomes" id="UP000233731">
    <property type="component" value="Unassembled WGS sequence"/>
</dbReference>